<reference evidence="5 6" key="2">
    <citation type="submission" date="2020-01" db="EMBL/GenBank/DDBJ databases">
        <title>Microvirga sp. nov., an arsenate reduction bacterium isolated from Tibet hotspring sediments.</title>
        <authorList>
            <person name="Xian W.-D."/>
            <person name="Li W.-J."/>
        </authorList>
    </citation>
    <scope>NUCLEOTIDE SEQUENCE [LARGE SCALE GENOMIC DNA]</scope>
    <source>
        <strain evidence="5 6">KCTC 23863</strain>
    </source>
</reference>
<dbReference type="InterPro" id="IPR011711">
    <property type="entry name" value="GntR_C"/>
</dbReference>
<dbReference type="InterPro" id="IPR036390">
    <property type="entry name" value="WH_DNA-bd_sf"/>
</dbReference>
<dbReference type="SUPFAM" id="SSF48008">
    <property type="entry name" value="GntR ligand-binding domain-like"/>
    <property type="match status" value="1"/>
</dbReference>
<dbReference type="GO" id="GO:0003677">
    <property type="term" value="F:DNA binding"/>
    <property type="evidence" value="ECO:0007669"/>
    <property type="project" value="UniProtKB-KW"/>
</dbReference>
<organism evidence="5 6">
    <name type="scientific">Microvirga makkahensis</name>
    <dbReference type="NCBI Taxonomy" id="1128670"/>
    <lineage>
        <taxon>Bacteria</taxon>
        <taxon>Pseudomonadati</taxon>
        <taxon>Pseudomonadota</taxon>
        <taxon>Alphaproteobacteria</taxon>
        <taxon>Hyphomicrobiales</taxon>
        <taxon>Methylobacteriaceae</taxon>
        <taxon>Microvirga</taxon>
    </lineage>
</organism>
<dbReference type="SUPFAM" id="SSF46785">
    <property type="entry name" value="Winged helix' DNA-binding domain"/>
    <property type="match status" value="1"/>
</dbReference>
<evidence type="ECO:0000256" key="2">
    <source>
        <dbReference type="ARBA" id="ARBA00023125"/>
    </source>
</evidence>
<dbReference type="InterPro" id="IPR036388">
    <property type="entry name" value="WH-like_DNA-bd_sf"/>
</dbReference>
<dbReference type="PROSITE" id="PS50949">
    <property type="entry name" value="HTH_GNTR"/>
    <property type="match status" value="1"/>
</dbReference>
<name>A0A7X3MXF2_9HYPH</name>
<evidence type="ECO:0000313" key="6">
    <source>
        <dbReference type="Proteomes" id="UP000436483"/>
    </source>
</evidence>
<dbReference type="EMBL" id="WURB01000050">
    <property type="protein sequence ID" value="MXQ14818.1"/>
    <property type="molecule type" value="Genomic_DNA"/>
</dbReference>
<keyword evidence="1" id="KW-0805">Transcription regulation</keyword>
<dbReference type="PANTHER" id="PTHR43537">
    <property type="entry name" value="TRANSCRIPTIONAL REGULATOR, GNTR FAMILY"/>
    <property type="match status" value="1"/>
</dbReference>
<keyword evidence="3" id="KW-0804">Transcription</keyword>
<evidence type="ECO:0000259" key="4">
    <source>
        <dbReference type="PROSITE" id="PS50949"/>
    </source>
</evidence>
<keyword evidence="6" id="KW-1185">Reference proteome</keyword>
<accession>A0A7X3MXF2</accession>
<dbReference type="AlphaFoldDB" id="A0A7X3MXF2"/>
<dbReference type="SMART" id="SM00895">
    <property type="entry name" value="FCD"/>
    <property type="match status" value="1"/>
</dbReference>
<dbReference type="Gene3D" id="1.20.120.530">
    <property type="entry name" value="GntR ligand-binding domain-like"/>
    <property type="match status" value="1"/>
</dbReference>
<dbReference type="Gene3D" id="1.10.10.10">
    <property type="entry name" value="Winged helix-like DNA-binding domain superfamily/Winged helix DNA-binding domain"/>
    <property type="match status" value="1"/>
</dbReference>
<dbReference type="OrthoDB" id="5504063at2"/>
<dbReference type="Pfam" id="PF00392">
    <property type="entry name" value="GntR"/>
    <property type="match status" value="1"/>
</dbReference>
<dbReference type="CDD" id="cd07377">
    <property type="entry name" value="WHTH_GntR"/>
    <property type="match status" value="1"/>
</dbReference>
<dbReference type="Proteomes" id="UP000436483">
    <property type="component" value="Unassembled WGS sequence"/>
</dbReference>
<evidence type="ECO:0000313" key="5">
    <source>
        <dbReference type="EMBL" id="MXQ14818.1"/>
    </source>
</evidence>
<feature type="domain" description="HTH gntR-type" evidence="4">
    <location>
        <begin position="5"/>
        <end position="72"/>
    </location>
</feature>
<dbReference type="PANTHER" id="PTHR43537:SF51">
    <property type="entry name" value="HTH-TYPE TRANSCRIPTIONAL REGULATOR LGOR-RELATED"/>
    <property type="match status" value="1"/>
</dbReference>
<dbReference type="GO" id="GO:0003700">
    <property type="term" value="F:DNA-binding transcription factor activity"/>
    <property type="evidence" value="ECO:0007669"/>
    <property type="project" value="InterPro"/>
</dbReference>
<proteinExistence type="predicted"/>
<evidence type="ECO:0000256" key="1">
    <source>
        <dbReference type="ARBA" id="ARBA00023015"/>
    </source>
</evidence>
<dbReference type="InterPro" id="IPR008920">
    <property type="entry name" value="TF_FadR/GntR_C"/>
</dbReference>
<dbReference type="Pfam" id="PF07729">
    <property type="entry name" value="FCD"/>
    <property type="match status" value="1"/>
</dbReference>
<evidence type="ECO:0000256" key="3">
    <source>
        <dbReference type="ARBA" id="ARBA00023163"/>
    </source>
</evidence>
<gene>
    <name evidence="5" type="ORF">GR328_25910</name>
</gene>
<dbReference type="SMART" id="SM00345">
    <property type="entry name" value="HTH_GNTR"/>
    <property type="match status" value="1"/>
</dbReference>
<protein>
    <submittedName>
        <fullName evidence="5">FCD domain-containing protein</fullName>
    </submittedName>
</protein>
<reference evidence="5 6" key="1">
    <citation type="submission" date="2019-12" db="EMBL/GenBank/DDBJ databases">
        <authorList>
            <person name="Yuan C.-G."/>
        </authorList>
    </citation>
    <scope>NUCLEOTIDE SEQUENCE [LARGE SCALE GENOMIC DNA]</scope>
    <source>
        <strain evidence="5 6">KCTC 23863</strain>
    </source>
</reference>
<keyword evidence="2" id="KW-0238">DNA-binding</keyword>
<sequence length="245" mass="27561">MTDNHTSAEMVGERLREVILRGELQPGEKLHQNRLAEQLGVSRTPLRTALAALADSGLVVYESNCGYRVREFSPEQIRGAFIVRAELEALACTLAAPNMTDAFAQQLFDFVAEGDRLLAGGQLLEDNHAPYREMNVSFHKLIQTIAGNPWIADFVARLHNVPLTSDRIILWEHWKIIHRSHDDHRRIAEALSHGNGMRAGAIMREHVLFAMDYLLSQLNSQSEGALRIVPARANTQNRKTSKRKP</sequence>
<dbReference type="InterPro" id="IPR000524">
    <property type="entry name" value="Tscrpt_reg_HTH_GntR"/>
</dbReference>
<comment type="caution">
    <text evidence="5">The sequence shown here is derived from an EMBL/GenBank/DDBJ whole genome shotgun (WGS) entry which is preliminary data.</text>
</comment>